<dbReference type="Pfam" id="PF03168">
    <property type="entry name" value="LEA_2"/>
    <property type="match status" value="1"/>
</dbReference>
<keyword evidence="4" id="KW-0812">Transmembrane</keyword>
<dbReference type="GO" id="GO:0140662">
    <property type="term" value="F:ATP-dependent protein folding chaperone"/>
    <property type="evidence" value="ECO:0007669"/>
    <property type="project" value="InterPro"/>
</dbReference>
<evidence type="ECO:0000313" key="6">
    <source>
        <dbReference type="EMBL" id="KVH97946.1"/>
    </source>
</evidence>
<dbReference type="SUPFAM" id="SSF54849">
    <property type="entry name" value="GroEL-intermediate domain like"/>
    <property type="match status" value="1"/>
</dbReference>
<dbReference type="GO" id="GO:0005524">
    <property type="term" value="F:ATP binding"/>
    <property type="evidence" value="ECO:0007669"/>
    <property type="project" value="InterPro"/>
</dbReference>
<dbReference type="SUPFAM" id="SSF52029">
    <property type="entry name" value="GroEL apical domain-like"/>
    <property type="match status" value="1"/>
</dbReference>
<protein>
    <submittedName>
        <fullName evidence="6">Chaperonin Cpn60</fullName>
    </submittedName>
</protein>
<dbReference type="STRING" id="59895.A0A124SDT3"/>
<keyword evidence="2" id="KW-0143">Chaperone</keyword>
<dbReference type="Gene3D" id="1.10.560.10">
    <property type="entry name" value="GroEL-like equatorial domain"/>
    <property type="match status" value="2"/>
</dbReference>
<dbReference type="Gene3D" id="3.30.260.10">
    <property type="entry name" value="TCP-1-like chaperonin intermediate domain"/>
    <property type="match status" value="2"/>
</dbReference>
<sequence length="683" mass="73657">MPESNSMAEKIFPDTKPTAVKGSGATANATTTTANVNTTFSASKPQIYNAARPVYRSRPHRSRRSCYCYCCLWIIFIILLSTILAAIAGGILFLLYRPHRPSFSVSSLQLSRFNLTTRFNLTVTARNPNKNIVFYFDSVSVSINSKGGVIGDGTIPAFVTAKKSSTILKTAVRAQRVDDLKENKSLALKIELDSKVKVKIGSHMSKKAAIRVVCDGIKALATSNAECTVFYIKKTGENPLQNYVAKDIQFGTRARAAMLLGVNQLAEAVKVTMGPKGRNVIIDQSRGPPKVTKDGVTVAKSINFEEKAKNVGANLVKQVASATNSVAGDGTTCATVLTQAIFTEGCKSVAAGVNVMDLRKGISMAVDAIIDDLKRQALMISTPEEITQVATISANGEREIGELIARAMEKVGKDGVITVADGNTLDNELEVVEGMKLGRGYISPYFITDTKTQKCDLEHPLIFIHDKKISDMNSLVRILELAVEKHRPLLIVAEDVESDPLAMLIINKHQAGVKVIVSLDDTIILHGGGDKRQIEERCEQLRSTIENSTAVFDKEKAQERLSKLSGGVAVFKVGGASEVEVGERKDRVTDALNATRAAVEEGIVLKGLKTANEDQKRGVEIVENALKAPISTIVSNAGGDGAMVLGNVSLLLTTTETTIVDRQGEKNPLANRMPNMDDMGMGF</sequence>
<name>A0A124SDT3_CYNCS</name>
<feature type="transmembrane region" description="Helical" evidence="4">
    <location>
        <begin position="66"/>
        <end position="96"/>
    </location>
</feature>
<keyword evidence="4" id="KW-0472">Membrane</keyword>
<dbReference type="EMBL" id="LEKV01003815">
    <property type="protein sequence ID" value="KVH97946.1"/>
    <property type="molecule type" value="Genomic_DNA"/>
</dbReference>
<proteinExistence type="inferred from homology"/>
<accession>A0A124SDT3</accession>
<dbReference type="PRINTS" id="PR00298">
    <property type="entry name" value="CHAPERONIN60"/>
</dbReference>
<dbReference type="InterPro" id="IPR027410">
    <property type="entry name" value="TCP-1-like_intermed_sf"/>
</dbReference>
<evidence type="ECO:0000256" key="4">
    <source>
        <dbReference type="SAM" id="Phobius"/>
    </source>
</evidence>
<evidence type="ECO:0000259" key="5">
    <source>
        <dbReference type="Pfam" id="PF03168"/>
    </source>
</evidence>
<evidence type="ECO:0000256" key="1">
    <source>
        <dbReference type="ARBA" id="ARBA00006607"/>
    </source>
</evidence>
<dbReference type="Pfam" id="PF00118">
    <property type="entry name" value="Cpn60_TCP1"/>
    <property type="match status" value="1"/>
</dbReference>
<evidence type="ECO:0000256" key="2">
    <source>
        <dbReference type="ARBA" id="ARBA00023186"/>
    </source>
</evidence>
<gene>
    <name evidence="6" type="ORF">Ccrd_023836</name>
</gene>
<dbReference type="Proteomes" id="UP000243975">
    <property type="component" value="Unassembled WGS sequence"/>
</dbReference>
<dbReference type="AlphaFoldDB" id="A0A124SDT3"/>
<organism evidence="6 7">
    <name type="scientific">Cynara cardunculus var. scolymus</name>
    <name type="common">Globe artichoke</name>
    <name type="synonym">Cynara scolymus</name>
    <dbReference type="NCBI Taxonomy" id="59895"/>
    <lineage>
        <taxon>Eukaryota</taxon>
        <taxon>Viridiplantae</taxon>
        <taxon>Streptophyta</taxon>
        <taxon>Embryophyta</taxon>
        <taxon>Tracheophyta</taxon>
        <taxon>Spermatophyta</taxon>
        <taxon>Magnoliopsida</taxon>
        <taxon>eudicotyledons</taxon>
        <taxon>Gunneridae</taxon>
        <taxon>Pentapetalae</taxon>
        <taxon>asterids</taxon>
        <taxon>campanulids</taxon>
        <taxon>Asterales</taxon>
        <taxon>Asteraceae</taxon>
        <taxon>Carduoideae</taxon>
        <taxon>Cardueae</taxon>
        <taxon>Carduinae</taxon>
        <taxon>Cynara</taxon>
    </lineage>
</organism>
<dbReference type="Gramene" id="KVH97946">
    <property type="protein sequence ID" value="KVH97946"/>
    <property type="gene ID" value="Ccrd_023836"/>
</dbReference>
<evidence type="ECO:0000313" key="7">
    <source>
        <dbReference type="Proteomes" id="UP000243975"/>
    </source>
</evidence>
<comment type="caution">
    <text evidence="6">The sequence shown here is derived from an EMBL/GenBank/DDBJ whole genome shotgun (WGS) entry which is preliminary data.</text>
</comment>
<dbReference type="SUPFAM" id="SSF117070">
    <property type="entry name" value="LEA14-like"/>
    <property type="match status" value="1"/>
</dbReference>
<dbReference type="InterPro" id="IPR001844">
    <property type="entry name" value="Cpn60/GroEL"/>
</dbReference>
<dbReference type="InterPro" id="IPR002423">
    <property type="entry name" value="Cpn60/GroEL/TCP-1"/>
</dbReference>
<dbReference type="CDD" id="cd03344">
    <property type="entry name" value="GroEL"/>
    <property type="match status" value="1"/>
</dbReference>
<keyword evidence="7" id="KW-1185">Reference proteome</keyword>
<dbReference type="Gene3D" id="3.50.7.10">
    <property type="entry name" value="GroEL"/>
    <property type="match status" value="2"/>
</dbReference>
<dbReference type="GO" id="GO:0042026">
    <property type="term" value="P:protein refolding"/>
    <property type="evidence" value="ECO:0007669"/>
    <property type="project" value="InterPro"/>
</dbReference>
<dbReference type="SUPFAM" id="SSF48592">
    <property type="entry name" value="GroEL equatorial domain-like"/>
    <property type="match status" value="2"/>
</dbReference>
<evidence type="ECO:0000256" key="3">
    <source>
        <dbReference type="RuleBase" id="RU000418"/>
    </source>
</evidence>
<dbReference type="InterPro" id="IPR004864">
    <property type="entry name" value="LEA_2"/>
</dbReference>
<dbReference type="NCBIfam" id="NF009487">
    <property type="entry name" value="PRK12849.1"/>
    <property type="match status" value="1"/>
</dbReference>
<dbReference type="InterPro" id="IPR027413">
    <property type="entry name" value="GROEL-like_equatorial_sf"/>
</dbReference>
<dbReference type="PANTHER" id="PTHR45633">
    <property type="entry name" value="60 KDA HEAT SHOCK PROTEIN, MITOCHONDRIAL"/>
    <property type="match status" value="1"/>
</dbReference>
<reference evidence="6 7" key="1">
    <citation type="journal article" date="2016" name="Sci. Rep.">
        <title>The genome sequence of the outbreeding globe artichoke constructed de novo incorporating a phase-aware low-pass sequencing strategy of F1 progeny.</title>
        <authorList>
            <person name="Scaglione D."/>
            <person name="Reyes-Chin-Wo S."/>
            <person name="Acquadro A."/>
            <person name="Froenicke L."/>
            <person name="Portis E."/>
            <person name="Beitel C."/>
            <person name="Tirone M."/>
            <person name="Mauro R."/>
            <person name="Lo Monaco A."/>
            <person name="Mauromicale G."/>
            <person name="Faccioli P."/>
            <person name="Cattivelli L."/>
            <person name="Rieseberg L."/>
            <person name="Michelmore R."/>
            <person name="Lanteri S."/>
        </authorList>
    </citation>
    <scope>NUCLEOTIDE SEQUENCE [LARGE SCALE GENOMIC DNA]</scope>
    <source>
        <strain evidence="6">2C</strain>
    </source>
</reference>
<keyword evidence="4" id="KW-1133">Transmembrane helix</keyword>
<dbReference type="InterPro" id="IPR027409">
    <property type="entry name" value="GroEL-like_apical_dom_sf"/>
</dbReference>
<comment type="similarity">
    <text evidence="1 3">Belongs to the chaperonin (HSP60) family.</text>
</comment>
<feature type="domain" description="Late embryogenesis abundant protein LEA-2 subgroup" evidence="5">
    <location>
        <begin position="122"/>
        <end position="215"/>
    </location>
</feature>